<evidence type="ECO:0008006" key="3">
    <source>
        <dbReference type="Google" id="ProtNLM"/>
    </source>
</evidence>
<proteinExistence type="predicted"/>
<protein>
    <recommendedName>
        <fullName evidence="3">LPS-assembly lipoprotein</fullName>
    </recommendedName>
</protein>
<evidence type="ECO:0000313" key="1">
    <source>
        <dbReference type="EMBL" id="PZF77283.1"/>
    </source>
</evidence>
<dbReference type="Gene3D" id="3.30.160.150">
    <property type="entry name" value="Lipoprotein like domain"/>
    <property type="match status" value="1"/>
</dbReference>
<dbReference type="Proteomes" id="UP000248795">
    <property type="component" value="Unassembled WGS sequence"/>
</dbReference>
<dbReference type="EMBL" id="QKVK01000003">
    <property type="protein sequence ID" value="PZF77283.1"/>
    <property type="molecule type" value="Genomic_DNA"/>
</dbReference>
<dbReference type="InterPro" id="IPR007485">
    <property type="entry name" value="LPS_assembly_LptE"/>
</dbReference>
<reference evidence="2" key="1">
    <citation type="submission" date="2018-06" db="EMBL/GenBank/DDBJ databases">
        <title>Aestuariibacter litoralis strain KCTC 52945T.</title>
        <authorList>
            <person name="Li X."/>
            <person name="Salam N."/>
            <person name="Li J.-L."/>
            <person name="Chen Y.-M."/>
            <person name="Yang Z.-W."/>
            <person name="Zhang L.-Y."/>
            <person name="Han M.-X."/>
            <person name="Xiao M."/>
            <person name="Li W.-J."/>
        </authorList>
    </citation>
    <scope>NUCLEOTIDE SEQUENCE [LARGE SCALE GENOMIC DNA]</scope>
    <source>
        <strain evidence="2">KCTC 52945</strain>
    </source>
</reference>
<organism evidence="1 2">
    <name type="scientific">Aestuariivirga litoralis</name>
    <dbReference type="NCBI Taxonomy" id="2650924"/>
    <lineage>
        <taxon>Bacteria</taxon>
        <taxon>Pseudomonadati</taxon>
        <taxon>Pseudomonadota</taxon>
        <taxon>Alphaproteobacteria</taxon>
        <taxon>Hyphomicrobiales</taxon>
        <taxon>Aestuariivirgaceae</taxon>
        <taxon>Aestuariivirga</taxon>
    </lineage>
</organism>
<dbReference type="Pfam" id="PF04390">
    <property type="entry name" value="LptE"/>
    <property type="match status" value="1"/>
</dbReference>
<keyword evidence="2" id="KW-1185">Reference proteome</keyword>
<dbReference type="AlphaFoldDB" id="A0A2W2CAR6"/>
<accession>A0A2W2CAR6</accession>
<evidence type="ECO:0000313" key="2">
    <source>
        <dbReference type="Proteomes" id="UP000248795"/>
    </source>
</evidence>
<gene>
    <name evidence="1" type="ORF">DK847_08140</name>
</gene>
<comment type="caution">
    <text evidence="1">The sequence shown here is derived from an EMBL/GenBank/DDBJ whole genome shotgun (WGS) entry which is preliminary data.</text>
</comment>
<sequence>MPRLSAILLTVAALLLAGCGYRPMYGSSATNPGVAGSLAAISIPEATDRPGQLIRNELISSMQSGKGEEKYLLNLTTVVADNGVILKKQPAVTRQAILITTDFVLVDRASGKVLTKGRTFARVPYDVIRQPFADLQAQKDATERAARQVGADIRTRLGAYFAKQQQSS</sequence>
<dbReference type="RefSeq" id="WP_111197622.1">
    <property type="nucleotide sequence ID" value="NZ_QKVK01000003.1"/>
</dbReference>
<name>A0A2W2CAR6_9HYPH</name>
<dbReference type="PROSITE" id="PS51257">
    <property type="entry name" value="PROKAR_LIPOPROTEIN"/>
    <property type="match status" value="1"/>
</dbReference>